<dbReference type="RefSeq" id="XP_018292586.1">
    <property type="nucleotide sequence ID" value="XM_018435760.1"/>
</dbReference>
<gene>
    <name evidence="1" type="ORF">PHYBLDRAFT_167953</name>
</gene>
<dbReference type="InParanoid" id="A0A162PVR3"/>
<accession>A0A162PVR3</accession>
<dbReference type="STRING" id="763407.A0A162PVR3"/>
<dbReference type="GeneID" id="28996666"/>
<proteinExistence type="predicted"/>
<reference evidence="2" key="1">
    <citation type="submission" date="2015-06" db="EMBL/GenBank/DDBJ databases">
        <title>Expansion of signal transduction pathways in fungi by whole-genome duplication.</title>
        <authorList>
            <consortium name="DOE Joint Genome Institute"/>
            <person name="Corrochano L.M."/>
            <person name="Kuo A."/>
            <person name="Marcet-Houben M."/>
            <person name="Polaino S."/>
            <person name="Salamov A."/>
            <person name="Villalobos J.M."/>
            <person name="Alvarez M.I."/>
            <person name="Avalos J."/>
            <person name="Benito E.P."/>
            <person name="Benoit I."/>
            <person name="Burger G."/>
            <person name="Camino L.P."/>
            <person name="Canovas D."/>
            <person name="Cerda-Olmedo E."/>
            <person name="Cheng J.-F."/>
            <person name="Dominguez A."/>
            <person name="Elias M."/>
            <person name="Eslava A.P."/>
            <person name="Glaser F."/>
            <person name="Grimwood J."/>
            <person name="Gutierrez G."/>
            <person name="Heitman J."/>
            <person name="Henrissat B."/>
            <person name="Iturriaga E.A."/>
            <person name="Lang B.F."/>
            <person name="Lavin J.L."/>
            <person name="Lee S."/>
            <person name="Li W."/>
            <person name="Lindquist E."/>
            <person name="Lopez-Garcia S."/>
            <person name="Luque E.M."/>
            <person name="Marcos A.T."/>
            <person name="Martin J."/>
            <person name="McCluskey K."/>
            <person name="Medina H.R."/>
            <person name="Miralles-Duran A."/>
            <person name="Miyazaki A."/>
            <person name="Munoz-Torres E."/>
            <person name="Oguiza J.A."/>
            <person name="Ohm R."/>
            <person name="Olmedo M."/>
            <person name="Orejas M."/>
            <person name="Ortiz-Castellanos L."/>
            <person name="Pisabarro A.G."/>
            <person name="Rodriguez-Romero J."/>
            <person name="Ruiz-Herrera J."/>
            <person name="Ruiz-Vazquez R."/>
            <person name="Sanz C."/>
            <person name="Schackwitz W."/>
            <person name="Schmutz J."/>
            <person name="Shahriari M."/>
            <person name="Shelest E."/>
            <person name="Silva-Franco F."/>
            <person name="Soanes D."/>
            <person name="Syed K."/>
            <person name="Tagua V.G."/>
            <person name="Talbot N.J."/>
            <person name="Thon M."/>
            <person name="De vries R.P."/>
            <person name="Wiebenga A."/>
            <person name="Yadav J.S."/>
            <person name="Braun E.L."/>
            <person name="Baker S."/>
            <person name="Garre V."/>
            <person name="Horwitz B."/>
            <person name="Torres-Martinez S."/>
            <person name="Idnurm A."/>
            <person name="Herrera-Estrella A."/>
            <person name="Gabaldon T."/>
            <person name="Grigoriev I.V."/>
        </authorList>
    </citation>
    <scope>NUCLEOTIDE SEQUENCE [LARGE SCALE GENOMIC DNA]</scope>
    <source>
        <strain evidence="2">NRRL 1555(-)</strain>
    </source>
</reference>
<sequence>MHKLSSLGVHMNGFGLSVALRAYLIFIRPILEYGLAIVPASWSDVQILQKAQNMCLRTCIQRPDATIGVVHIAALASLPNLFTHSHALQAKFLHRAETLPSDSLIKALTMQLDLSKEKTTWGELRLGVLWKKT</sequence>
<dbReference type="Proteomes" id="UP000077315">
    <property type="component" value="Unassembled WGS sequence"/>
</dbReference>
<dbReference type="EMBL" id="KV440979">
    <property type="protein sequence ID" value="OAD74546.1"/>
    <property type="molecule type" value="Genomic_DNA"/>
</dbReference>
<organism evidence="1 2">
    <name type="scientific">Phycomyces blakesleeanus (strain ATCC 8743b / DSM 1359 / FGSC 10004 / NBRC 33097 / NRRL 1555)</name>
    <dbReference type="NCBI Taxonomy" id="763407"/>
    <lineage>
        <taxon>Eukaryota</taxon>
        <taxon>Fungi</taxon>
        <taxon>Fungi incertae sedis</taxon>
        <taxon>Mucoromycota</taxon>
        <taxon>Mucoromycotina</taxon>
        <taxon>Mucoromycetes</taxon>
        <taxon>Mucorales</taxon>
        <taxon>Phycomycetaceae</taxon>
        <taxon>Phycomyces</taxon>
    </lineage>
</organism>
<keyword evidence="2" id="KW-1185">Reference proteome</keyword>
<name>A0A162PVR3_PHYB8</name>
<evidence type="ECO:0000313" key="2">
    <source>
        <dbReference type="Proteomes" id="UP000077315"/>
    </source>
</evidence>
<evidence type="ECO:0000313" key="1">
    <source>
        <dbReference type="EMBL" id="OAD74546.1"/>
    </source>
</evidence>
<dbReference type="OrthoDB" id="2277222at2759"/>
<dbReference type="VEuPathDB" id="FungiDB:PHYBLDRAFT_167953"/>
<protein>
    <submittedName>
        <fullName evidence="1">Uncharacterized protein</fullName>
    </submittedName>
</protein>
<dbReference type="AlphaFoldDB" id="A0A162PVR3"/>